<dbReference type="InterPro" id="IPR009637">
    <property type="entry name" value="GPR107/GPR108-like"/>
</dbReference>
<evidence type="ECO:0000259" key="2">
    <source>
        <dbReference type="Pfam" id="PF21904"/>
    </source>
</evidence>
<feature type="transmembrane region" description="Helical" evidence="1">
    <location>
        <begin position="345"/>
        <end position="368"/>
    </location>
</feature>
<dbReference type="Proteomes" id="UP000230069">
    <property type="component" value="Unassembled WGS sequence"/>
</dbReference>
<reference evidence="3 4" key="1">
    <citation type="submission" date="2017-09" db="EMBL/GenBank/DDBJ databases">
        <title>WGS assembly of Aquilegia coerulea Goldsmith.</title>
        <authorList>
            <person name="Hodges S."/>
            <person name="Kramer E."/>
            <person name="Nordborg M."/>
            <person name="Tomkins J."/>
            <person name="Borevitz J."/>
            <person name="Derieg N."/>
            <person name="Yan J."/>
            <person name="Mihaltcheva S."/>
            <person name="Hayes R.D."/>
            <person name="Rokhsar D."/>
        </authorList>
    </citation>
    <scope>NUCLEOTIDE SEQUENCE [LARGE SCALE GENOMIC DNA]</scope>
    <source>
        <strain evidence="4">cv. Goldsmith</strain>
    </source>
</reference>
<feature type="transmembrane region" description="Helical" evidence="1">
    <location>
        <begin position="276"/>
        <end position="298"/>
    </location>
</feature>
<evidence type="ECO:0000256" key="1">
    <source>
        <dbReference type="SAM" id="Phobius"/>
    </source>
</evidence>
<dbReference type="InParanoid" id="A0A2G5CDM2"/>
<dbReference type="OrthoDB" id="29657at2759"/>
<gene>
    <name evidence="3" type="ORF">AQUCO_06000036v1</name>
</gene>
<feature type="transmembrane region" description="Helical" evidence="1">
    <location>
        <begin position="310"/>
        <end position="333"/>
    </location>
</feature>
<keyword evidence="4" id="KW-1185">Reference proteome</keyword>
<sequence length="473" mass="53922">MLLMINKIFSLFVISTIFFSSIFSLAEIHSTKIRPPLPHNINGSSSSLVFIEDFGFTDTGFVELNLSHISISNPKHLNLSQIGFFLVSKSIFSRINFGKEANITFCLPIESCPNKVLYTLDKLELALNGQKDDINNNYVNVKLSNLNPNKEFGLIFKNSQSDQQVHVSMDVVSAMYNLHGKGGEGDGAAHRRRYLSSGKYRLFKMNFVFIILYMLLTAAWISVLLLKKITKSNGVFPIHYVILVVLLFQLSSLSIADLSLYNTNNVGYSDHGLSLLPHLLEGVPLFTLVGLIGCGWSYLKHELRLREKILLVIVISVRLVANILKVYTFQQIYQIIDYPCDMSCIYYVTSYSAIELFSLLALLFHFIWTGRHLLNSGRTEGQSRLNLMKLNFVRPLFNAVLFYSCTKPLIGGIEAFKFLVATNAWPSFVVQEVETFVLYMFLVYRFWPEVHTEICMINQDEEMCIPMREMVLL</sequence>
<dbReference type="EMBL" id="KZ305077">
    <property type="protein sequence ID" value="PIA29382.1"/>
    <property type="molecule type" value="Genomic_DNA"/>
</dbReference>
<dbReference type="GO" id="GO:0005794">
    <property type="term" value="C:Golgi apparatus"/>
    <property type="evidence" value="ECO:0007669"/>
    <property type="project" value="TreeGrafter"/>
</dbReference>
<dbReference type="PANTHER" id="PTHR21229:SF22">
    <property type="entry name" value="DBJ|BAA84809.1"/>
    <property type="match status" value="1"/>
</dbReference>
<dbReference type="Pfam" id="PF21904">
    <property type="entry name" value="CAND6-7_N"/>
    <property type="match status" value="1"/>
</dbReference>
<dbReference type="PANTHER" id="PTHR21229">
    <property type="entry name" value="LUNG SEVEN TRANSMEMBRANE RECEPTOR"/>
    <property type="match status" value="1"/>
</dbReference>
<dbReference type="AlphaFoldDB" id="A0A2G5CDM2"/>
<proteinExistence type="predicted"/>
<feature type="domain" description="CAND6/7 N-terminal" evidence="2">
    <location>
        <begin position="41"/>
        <end position="177"/>
    </location>
</feature>
<feature type="transmembrane region" description="Helical" evidence="1">
    <location>
        <begin position="238"/>
        <end position="256"/>
    </location>
</feature>
<name>A0A2G5CDM2_AQUCA</name>
<keyword evidence="1" id="KW-0472">Membrane</keyword>
<keyword evidence="1" id="KW-0812">Transmembrane</keyword>
<accession>A0A2G5CDM2</accession>
<evidence type="ECO:0000313" key="4">
    <source>
        <dbReference type="Proteomes" id="UP000230069"/>
    </source>
</evidence>
<feature type="transmembrane region" description="Helical" evidence="1">
    <location>
        <begin position="207"/>
        <end position="226"/>
    </location>
</feature>
<protein>
    <recommendedName>
        <fullName evidence="2">CAND6/7 N-terminal domain-containing protein</fullName>
    </recommendedName>
</protein>
<keyword evidence="1" id="KW-1133">Transmembrane helix</keyword>
<organism evidence="3 4">
    <name type="scientific">Aquilegia coerulea</name>
    <name type="common">Rocky mountain columbine</name>
    <dbReference type="NCBI Taxonomy" id="218851"/>
    <lineage>
        <taxon>Eukaryota</taxon>
        <taxon>Viridiplantae</taxon>
        <taxon>Streptophyta</taxon>
        <taxon>Embryophyta</taxon>
        <taxon>Tracheophyta</taxon>
        <taxon>Spermatophyta</taxon>
        <taxon>Magnoliopsida</taxon>
        <taxon>Ranunculales</taxon>
        <taxon>Ranunculaceae</taxon>
        <taxon>Thalictroideae</taxon>
        <taxon>Aquilegia</taxon>
    </lineage>
</organism>
<evidence type="ECO:0000313" key="3">
    <source>
        <dbReference type="EMBL" id="PIA29382.1"/>
    </source>
</evidence>
<dbReference type="InterPro" id="IPR054103">
    <property type="entry name" value="CAND6-7_N"/>
</dbReference>
<dbReference type="GO" id="GO:0016020">
    <property type="term" value="C:membrane"/>
    <property type="evidence" value="ECO:0007669"/>
    <property type="project" value="InterPro"/>
</dbReference>